<dbReference type="Proteomes" id="UP000054560">
    <property type="component" value="Unassembled WGS sequence"/>
</dbReference>
<protein>
    <submittedName>
        <fullName evidence="2">Uncharacterized protein</fullName>
    </submittedName>
</protein>
<feature type="region of interest" description="Disordered" evidence="1">
    <location>
        <begin position="540"/>
        <end position="568"/>
    </location>
</feature>
<proteinExistence type="predicted"/>
<dbReference type="AlphaFoldDB" id="A0A0L0FCG2"/>
<keyword evidence="3" id="KW-1185">Reference proteome</keyword>
<dbReference type="GeneID" id="25913503"/>
<reference evidence="2 3" key="1">
    <citation type="submission" date="2011-02" db="EMBL/GenBank/DDBJ databases">
        <title>The Genome Sequence of Sphaeroforma arctica JP610.</title>
        <authorList>
            <consortium name="The Broad Institute Genome Sequencing Platform"/>
            <person name="Russ C."/>
            <person name="Cuomo C."/>
            <person name="Young S.K."/>
            <person name="Zeng Q."/>
            <person name="Gargeya S."/>
            <person name="Alvarado L."/>
            <person name="Berlin A."/>
            <person name="Chapman S.B."/>
            <person name="Chen Z."/>
            <person name="Freedman E."/>
            <person name="Gellesch M."/>
            <person name="Goldberg J."/>
            <person name="Griggs A."/>
            <person name="Gujja S."/>
            <person name="Heilman E."/>
            <person name="Heiman D."/>
            <person name="Howarth C."/>
            <person name="Mehta T."/>
            <person name="Neiman D."/>
            <person name="Pearson M."/>
            <person name="Roberts A."/>
            <person name="Saif S."/>
            <person name="Shea T."/>
            <person name="Shenoy N."/>
            <person name="Sisk P."/>
            <person name="Stolte C."/>
            <person name="Sykes S."/>
            <person name="White J."/>
            <person name="Yandava C."/>
            <person name="Burger G."/>
            <person name="Gray M.W."/>
            <person name="Holland P.W.H."/>
            <person name="King N."/>
            <person name="Lang F.B.F."/>
            <person name="Roger A.J."/>
            <person name="Ruiz-Trillo I."/>
            <person name="Haas B."/>
            <person name="Nusbaum C."/>
            <person name="Birren B."/>
        </authorList>
    </citation>
    <scope>NUCLEOTIDE SEQUENCE [LARGE SCALE GENOMIC DNA]</scope>
    <source>
        <strain evidence="2 3">JP610</strain>
    </source>
</reference>
<accession>A0A0L0FCG2</accession>
<feature type="non-terminal residue" evidence="2">
    <location>
        <position position="1"/>
    </location>
</feature>
<gene>
    <name evidence="2" type="ORF">SARC_12999</name>
</gene>
<organism evidence="2 3">
    <name type="scientific">Sphaeroforma arctica JP610</name>
    <dbReference type="NCBI Taxonomy" id="667725"/>
    <lineage>
        <taxon>Eukaryota</taxon>
        <taxon>Ichthyosporea</taxon>
        <taxon>Ichthyophonida</taxon>
        <taxon>Sphaeroforma</taxon>
    </lineage>
</organism>
<feature type="compositionally biased region" description="Polar residues" evidence="1">
    <location>
        <begin position="339"/>
        <end position="348"/>
    </location>
</feature>
<evidence type="ECO:0000256" key="1">
    <source>
        <dbReference type="SAM" id="MobiDB-lite"/>
    </source>
</evidence>
<dbReference type="EMBL" id="KQ244391">
    <property type="protein sequence ID" value="KNC74455.1"/>
    <property type="molecule type" value="Genomic_DNA"/>
</dbReference>
<feature type="region of interest" description="Disordered" evidence="1">
    <location>
        <begin position="314"/>
        <end position="348"/>
    </location>
</feature>
<sequence length="757" mass="84660">LVRITHAKLKSTTPPQRHERLHKKVLLHNLLCNLKDEMDRGEYRTSRLDAHIHTEQHTRKSRGIRFHTKVERFISPNRTSNGAIDADARIRQRQQLQPSTSAEPILYGDMEDDFDVSYNNDIYDGSILGNDVVGNDIYDRSILDDSGELELMDDFMPAPDYFDEGLGEEDTYEKGCVMNTDTNGEETHMNMNIHDSHMRTNTCNANSYEQLSAAGEEEGSGTHQQAEIMHLGLGALLDQDDVGDTYTSDYREATTELEDTARAQYSRDLADTHMVVVEDDNESINTYTSIHTDTYTDTHTETRLGRVGHRASVAWDGSGRRPRSKSAPGDSTHYKMRNNHTTPTTKKSNLSRLYHAPTVTTTMDAANNTAASQADSPAQGPPEAQGILGVCNWSAHEGVRGDSEEADSTMCMGKSVNKLDCGELGNATHSSVVGVIRASRRLGSGLANEVQRPSELNFLEISQEKYDKNDKYNKYGKWAATRVQTNSRLPEQPLTEQYHTALLKQHLLDTLPLGSVAGAEEHEQQITAKHTTIAHVPTSAHTHSSSITRTQSQLPVDAQTKSSFSRTRTTKVTQARIYSLTRSSTGTQFAGRAQVAIATPSARVGRLTRPIRTTTNRARHRLNEWCVRKACRDPRKNNRDRYMRNTNTHKRSMCWKEATSTHKHLHPEASPDRQLASAYTHVHSMEHAEKLADADAKTQDNRDGAEITNGPVLYDRYGVKITSARVCVGSTAVALRVVFDTSAQRRPELNYTQILYT</sequence>
<evidence type="ECO:0000313" key="3">
    <source>
        <dbReference type="Proteomes" id="UP000054560"/>
    </source>
</evidence>
<evidence type="ECO:0000313" key="2">
    <source>
        <dbReference type="EMBL" id="KNC74455.1"/>
    </source>
</evidence>
<dbReference type="RefSeq" id="XP_014148357.1">
    <property type="nucleotide sequence ID" value="XM_014292882.1"/>
</dbReference>
<name>A0A0L0FCG2_9EUKA</name>
<feature type="compositionally biased region" description="Polar residues" evidence="1">
    <location>
        <begin position="540"/>
        <end position="554"/>
    </location>
</feature>